<dbReference type="AlphaFoldDB" id="A0A366FI30"/>
<evidence type="ECO:0000313" key="3">
    <source>
        <dbReference type="Proteomes" id="UP000253529"/>
    </source>
</evidence>
<name>A0A366FI30_9HYPH</name>
<feature type="region of interest" description="Disordered" evidence="1">
    <location>
        <begin position="200"/>
        <end position="223"/>
    </location>
</feature>
<proteinExistence type="predicted"/>
<feature type="compositionally biased region" description="Basic and acidic residues" evidence="1">
    <location>
        <begin position="212"/>
        <end position="223"/>
    </location>
</feature>
<dbReference type="EMBL" id="QNRK01000011">
    <property type="protein sequence ID" value="RBP13786.1"/>
    <property type="molecule type" value="Genomic_DNA"/>
</dbReference>
<keyword evidence="3" id="KW-1185">Reference proteome</keyword>
<evidence type="ECO:0000256" key="1">
    <source>
        <dbReference type="SAM" id="MobiDB-lite"/>
    </source>
</evidence>
<sequence>MGCFVASLLAMTGLGVTSLCNSRAGSEQRRHRERPPGRRARGEAIQGRWAAVAPSDRPAALRCEQKTERFFPQEPSGGMGCFVASLLAMTGLGVTSLCNSRGGCPRGAGQGARWDERRSAARAREARTLPLSAAIAARAPDLEDTSRFHVGDASLLCNLTFHISHTMTRARRSSPDFRVSIFPNHRKDIVVFAGRINRPAPGWPMASQSGGRRRDGQRRDRAG</sequence>
<evidence type="ECO:0000313" key="2">
    <source>
        <dbReference type="EMBL" id="RBP13786.1"/>
    </source>
</evidence>
<organism evidence="2 3">
    <name type="scientific">Roseiarcus fermentans</name>
    <dbReference type="NCBI Taxonomy" id="1473586"/>
    <lineage>
        <taxon>Bacteria</taxon>
        <taxon>Pseudomonadati</taxon>
        <taxon>Pseudomonadota</taxon>
        <taxon>Alphaproteobacteria</taxon>
        <taxon>Hyphomicrobiales</taxon>
        <taxon>Roseiarcaceae</taxon>
        <taxon>Roseiarcus</taxon>
    </lineage>
</organism>
<feature type="compositionally biased region" description="Basic and acidic residues" evidence="1">
    <location>
        <begin position="26"/>
        <end position="42"/>
    </location>
</feature>
<protein>
    <submittedName>
        <fullName evidence="2">Uncharacterized protein</fullName>
    </submittedName>
</protein>
<reference evidence="2 3" key="1">
    <citation type="submission" date="2018-06" db="EMBL/GenBank/DDBJ databases">
        <title>Genomic Encyclopedia of Type Strains, Phase IV (KMG-IV): sequencing the most valuable type-strain genomes for metagenomic binning, comparative biology and taxonomic classification.</title>
        <authorList>
            <person name="Goeker M."/>
        </authorList>
    </citation>
    <scope>NUCLEOTIDE SEQUENCE [LARGE SCALE GENOMIC DNA]</scope>
    <source>
        <strain evidence="2 3">DSM 24875</strain>
    </source>
</reference>
<dbReference type="Proteomes" id="UP000253529">
    <property type="component" value="Unassembled WGS sequence"/>
</dbReference>
<comment type="caution">
    <text evidence="2">The sequence shown here is derived from an EMBL/GenBank/DDBJ whole genome shotgun (WGS) entry which is preliminary data.</text>
</comment>
<gene>
    <name evidence="2" type="ORF">DFR50_11148</name>
</gene>
<accession>A0A366FI30</accession>
<feature type="region of interest" description="Disordered" evidence="1">
    <location>
        <begin position="22"/>
        <end position="44"/>
    </location>
</feature>